<dbReference type="GO" id="GO:0031417">
    <property type="term" value="C:NatC complex"/>
    <property type="evidence" value="ECO:0007669"/>
    <property type="project" value="InterPro"/>
</dbReference>
<comment type="caution">
    <text evidence="6">The sequence shown here is derived from an EMBL/GenBank/DDBJ whole genome shotgun (WGS) entry which is preliminary data.</text>
</comment>
<organism evidence="6 7">
    <name type="scientific">Wickerhamomyces pijperi</name>
    <name type="common">Yeast</name>
    <name type="synonym">Pichia pijperi</name>
    <dbReference type="NCBI Taxonomy" id="599730"/>
    <lineage>
        <taxon>Eukaryota</taxon>
        <taxon>Fungi</taxon>
        <taxon>Dikarya</taxon>
        <taxon>Ascomycota</taxon>
        <taxon>Saccharomycotina</taxon>
        <taxon>Saccharomycetes</taxon>
        <taxon>Phaffomycetales</taxon>
        <taxon>Wickerhamomycetaceae</taxon>
        <taxon>Wickerhamomyces</taxon>
    </lineage>
</organism>
<keyword evidence="7" id="KW-1185">Reference proteome</keyword>
<comment type="similarity">
    <text evidence="2">Belongs to the MAK10 family.</text>
</comment>
<name>A0A9P8PXQ6_WICPI</name>
<comment type="subcellular location">
    <subcellularLocation>
        <location evidence="1">Cytoplasm</location>
    </subcellularLocation>
</comment>
<dbReference type="Proteomes" id="UP000774326">
    <property type="component" value="Unassembled WGS sequence"/>
</dbReference>
<feature type="domain" description="NAA35-like N-terminal" evidence="4">
    <location>
        <begin position="20"/>
        <end position="181"/>
    </location>
</feature>
<evidence type="ECO:0000256" key="2">
    <source>
        <dbReference type="ARBA" id="ARBA00006289"/>
    </source>
</evidence>
<feature type="domain" description="NAA35-like TPR repeats" evidence="5">
    <location>
        <begin position="308"/>
        <end position="690"/>
    </location>
</feature>
<dbReference type="PANTHER" id="PTHR21373:SF0">
    <property type="entry name" value="N-ALPHA-ACETYLTRANSFERASE 35, NATC AUXILIARY SUBUNIT"/>
    <property type="match status" value="1"/>
</dbReference>
<evidence type="ECO:0000313" key="6">
    <source>
        <dbReference type="EMBL" id="KAH3679527.1"/>
    </source>
</evidence>
<dbReference type="Pfam" id="PF25789">
    <property type="entry name" value="TPR_NAA35"/>
    <property type="match status" value="1"/>
</dbReference>
<dbReference type="EMBL" id="JAEUBG010004903">
    <property type="protein sequence ID" value="KAH3679527.1"/>
    <property type="molecule type" value="Genomic_DNA"/>
</dbReference>
<gene>
    <name evidence="6" type="ORF">WICPIJ_008602</name>
</gene>
<evidence type="ECO:0000313" key="7">
    <source>
        <dbReference type="Proteomes" id="UP000774326"/>
    </source>
</evidence>
<dbReference type="Pfam" id="PF04112">
    <property type="entry name" value="Mak10"/>
    <property type="match status" value="1"/>
</dbReference>
<dbReference type="PANTHER" id="PTHR21373">
    <property type="entry name" value="GLUCOSE REPRESSIBLE PROTEIN MAK10"/>
    <property type="match status" value="1"/>
</dbReference>
<proteinExistence type="inferred from homology"/>
<reference evidence="6" key="2">
    <citation type="submission" date="2021-01" db="EMBL/GenBank/DDBJ databases">
        <authorList>
            <person name="Schikora-Tamarit M.A."/>
        </authorList>
    </citation>
    <scope>NUCLEOTIDE SEQUENCE</scope>
    <source>
        <strain evidence="6">CBS2887</strain>
    </source>
</reference>
<dbReference type="InterPro" id="IPR057983">
    <property type="entry name" value="NAA35-like_N"/>
</dbReference>
<sequence length="696" mass="79858">MSTDITQLLFAKAAKIPIDKVIKSPHFNLFEGTNALEIGNAKLDTGSITLTGEELHFDCSQVRSLSEVLWISDSLLRSVFTWLDNASLSVTVLSNRYAEELLMNYNTGKDKNLNSCLFYTSESPTENALVDKVLRSVVLGTLAFCNLCAGLAHNGTVYEEEDINPTAMNLDLLSLIDGAEIAREIEWSIEYLKENYEYHEDCDILVQILTILLNFLDLTYFFGIKVANGDKPLAFDIEILKGLLKVCESLRGQLDYLNKLPEIKGCYSMGIQKRLDNRAPIKALVSYKQEDYTSLVTFVKDMISMFEIQHRTEPSDVINYVTNFSNYPHHVLSRAIFPIFLLRDDGSILGSENVKEFLVSEMVGFNCYGSGAFTSENIIIKKKMDEFINGLTMNYLEYLQSFNQNSCRQRQHLLKIVLSFDSLQVSAESLEMEMEQTFLIKDNINQNGHTVPALPLTCWVYYKKLSIMINIIFKGFHLQLYNTWEYLSMYWTVLNLITNQLEILQRIQKHILTKLQAMKNHPQHVTKLRQSLGRVINELAYYRMLNSLTVLQILNLRQLKSMKIITVPEFPFSNEEKSFKFRQKSFKSIGVPPQPTFSDFQQFQGSKEPSFEEFKSQVNELKKSINENITTLLSSRSCNNGINDKQCQDWTNLFKRSMVGICLNGAKEGYNGQEYKVEVMREGFHGFFPVLKCVKK</sequence>
<dbReference type="InterPro" id="IPR057982">
    <property type="entry name" value="TPR_NAA35"/>
</dbReference>
<evidence type="ECO:0000256" key="1">
    <source>
        <dbReference type="ARBA" id="ARBA00004496"/>
    </source>
</evidence>
<evidence type="ECO:0000259" key="4">
    <source>
        <dbReference type="Pfam" id="PF04112"/>
    </source>
</evidence>
<dbReference type="InterPro" id="IPR007244">
    <property type="entry name" value="Naa35_N"/>
</dbReference>
<reference evidence="6" key="1">
    <citation type="journal article" date="2021" name="Open Biol.">
        <title>Shared evolutionary footprints suggest mitochondrial oxidative damage underlies multiple complex I losses in fungi.</title>
        <authorList>
            <person name="Schikora-Tamarit M.A."/>
            <person name="Marcet-Houben M."/>
            <person name="Nosek J."/>
            <person name="Gabaldon T."/>
        </authorList>
    </citation>
    <scope>NUCLEOTIDE SEQUENCE</scope>
    <source>
        <strain evidence="6">CBS2887</strain>
    </source>
</reference>
<dbReference type="OrthoDB" id="269405at2759"/>
<accession>A0A9P8PXQ6</accession>
<keyword evidence="3" id="KW-0963">Cytoplasm</keyword>
<evidence type="ECO:0000259" key="5">
    <source>
        <dbReference type="Pfam" id="PF25789"/>
    </source>
</evidence>
<dbReference type="AlphaFoldDB" id="A0A9P8PXQ6"/>
<protein>
    <submittedName>
        <fullName evidence="6">Uncharacterized protein</fullName>
    </submittedName>
</protein>
<evidence type="ECO:0000256" key="3">
    <source>
        <dbReference type="ARBA" id="ARBA00022490"/>
    </source>
</evidence>